<dbReference type="Proteomes" id="UP000257109">
    <property type="component" value="Unassembled WGS sequence"/>
</dbReference>
<dbReference type="EMBL" id="QJKJ01013080">
    <property type="protein sequence ID" value="RDX67252.1"/>
    <property type="molecule type" value="Genomic_DNA"/>
</dbReference>
<name>A0A371EMH0_MUCPR</name>
<organism evidence="1 2">
    <name type="scientific">Mucuna pruriens</name>
    <name type="common">Velvet bean</name>
    <name type="synonym">Dolichos pruriens</name>
    <dbReference type="NCBI Taxonomy" id="157652"/>
    <lineage>
        <taxon>Eukaryota</taxon>
        <taxon>Viridiplantae</taxon>
        <taxon>Streptophyta</taxon>
        <taxon>Embryophyta</taxon>
        <taxon>Tracheophyta</taxon>
        <taxon>Spermatophyta</taxon>
        <taxon>Magnoliopsida</taxon>
        <taxon>eudicotyledons</taxon>
        <taxon>Gunneridae</taxon>
        <taxon>Pentapetalae</taxon>
        <taxon>rosids</taxon>
        <taxon>fabids</taxon>
        <taxon>Fabales</taxon>
        <taxon>Fabaceae</taxon>
        <taxon>Papilionoideae</taxon>
        <taxon>50 kb inversion clade</taxon>
        <taxon>NPAAA clade</taxon>
        <taxon>indigoferoid/millettioid clade</taxon>
        <taxon>Phaseoleae</taxon>
        <taxon>Mucuna</taxon>
    </lineage>
</organism>
<reference evidence="1" key="1">
    <citation type="submission" date="2018-05" db="EMBL/GenBank/DDBJ databases">
        <title>Draft genome of Mucuna pruriens seed.</title>
        <authorList>
            <person name="Nnadi N.E."/>
            <person name="Vos R."/>
            <person name="Hasami M.H."/>
            <person name="Devisetty U.K."/>
            <person name="Aguiy J.C."/>
        </authorList>
    </citation>
    <scope>NUCLEOTIDE SEQUENCE [LARGE SCALE GENOMIC DNA]</scope>
    <source>
        <strain evidence="1">JCA_2017</strain>
    </source>
</reference>
<accession>A0A371EMH0</accession>
<sequence>MGQGSTTDLFYKQGPTEPREMIQKIEKAALALIITSRRLQPYFQSASNLIRRKEILIKVLVASNLIRYKYRNDIEDDEIENSKKSYEDAIMEKSANLDEN</sequence>
<gene>
    <name evidence="1" type="ORF">CR513_53896</name>
</gene>
<evidence type="ECO:0000313" key="2">
    <source>
        <dbReference type="Proteomes" id="UP000257109"/>
    </source>
</evidence>
<feature type="non-terminal residue" evidence="1">
    <location>
        <position position="1"/>
    </location>
</feature>
<proteinExistence type="predicted"/>
<evidence type="ECO:0000313" key="1">
    <source>
        <dbReference type="EMBL" id="RDX67252.1"/>
    </source>
</evidence>
<dbReference type="AlphaFoldDB" id="A0A371EMH0"/>
<keyword evidence="2" id="KW-1185">Reference proteome</keyword>
<comment type="caution">
    <text evidence="1">The sequence shown here is derived from an EMBL/GenBank/DDBJ whole genome shotgun (WGS) entry which is preliminary data.</text>
</comment>
<protein>
    <submittedName>
        <fullName evidence="1">Uncharacterized protein</fullName>
    </submittedName>
</protein>